<dbReference type="AlphaFoldDB" id="A0A8S3WLI9"/>
<proteinExistence type="predicted"/>
<feature type="region of interest" description="Disordered" evidence="1">
    <location>
        <begin position="244"/>
        <end position="264"/>
    </location>
</feature>
<evidence type="ECO:0000313" key="3">
    <source>
        <dbReference type="Proteomes" id="UP000691718"/>
    </source>
</evidence>
<protein>
    <submittedName>
        <fullName evidence="2">(apollo) hypothetical protein</fullName>
    </submittedName>
</protein>
<dbReference type="PANTHER" id="PTHR10938">
    <property type="entry name" value="TRANSLATION INITIATION FACTOR IF-3"/>
    <property type="match status" value="1"/>
</dbReference>
<feature type="compositionally biased region" description="Basic residues" evidence="1">
    <location>
        <begin position="250"/>
        <end position="260"/>
    </location>
</feature>
<dbReference type="GO" id="GO:0032790">
    <property type="term" value="P:ribosome disassembly"/>
    <property type="evidence" value="ECO:0007669"/>
    <property type="project" value="TreeGrafter"/>
</dbReference>
<reference evidence="2" key="1">
    <citation type="submission" date="2021-04" db="EMBL/GenBank/DDBJ databases">
        <authorList>
            <person name="Tunstrom K."/>
        </authorList>
    </citation>
    <scope>NUCLEOTIDE SEQUENCE</scope>
</reference>
<dbReference type="OrthoDB" id="21573at2759"/>
<organism evidence="2 3">
    <name type="scientific">Parnassius apollo</name>
    <name type="common">Apollo butterfly</name>
    <name type="synonym">Papilio apollo</name>
    <dbReference type="NCBI Taxonomy" id="110799"/>
    <lineage>
        <taxon>Eukaryota</taxon>
        <taxon>Metazoa</taxon>
        <taxon>Ecdysozoa</taxon>
        <taxon>Arthropoda</taxon>
        <taxon>Hexapoda</taxon>
        <taxon>Insecta</taxon>
        <taxon>Pterygota</taxon>
        <taxon>Neoptera</taxon>
        <taxon>Endopterygota</taxon>
        <taxon>Lepidoptera</taxon>
        <taxon>Glossata</taxon>
        <taxon>Ditrysia</taxon>
        <taxon>Papilionoidea</taxon>
        <taxon>Papilionidae</taxon>
        <taxon>Parnassiinae</taxon>
        <taxon>Parnassini</taxon>
        <taxon>Parnassius</taxon>
        <taxon>Parnassius</taxon>
    </lineage>
</organism>
<keyword evidence="3" id="KW-1185">Reference proteome</keyword>
<dbReference type="GO" id="GO:0003743">
    <property type="term" value="F:translation initiation factor activity"/>
    <property type="evidence" value="ECO:0007669"/>
    <property type="project" value="InterPro"/>
</dbReference>
<dbReference type="InterPro" id="IPR001288">
    <property type="entry name" value="Translation_initiation_fac_3"/>
</dbReference>
<dbReference type="GO" id="GO:0005739">
    <property type="term" value="C:mitochondrion"/>
    <property type="evidence" value="ECO:0007669"/>
    <property type="project" value="TreeGrafter"/>
</dbReference>
<dbReference type="GO" id="GO:0070124">
    <property type="term" value="P:mitochondrial translational initiation"/>
    <property type="evidence" value="ECO:0007669"/>
    <property type="project" value="TreeGrafter"/>
</dbReference>
<dbReference type="Proteomes" id="UP000691718">
    <property type="component" value="Unassembled WGS sequence"/>
</dbReference>
<dbReference type="EMBL" id="CAJQZP010000501">
    <property type="protein sequence ID" value="CAG4964520.1"/>
    <property type="molecule type" value="Genomic_DNA"/>
</dbReference>
<evidence type="ECO:0000256" key="1">
    <source>
        <dbReference type="SAM" id="MobiDB-lite"/>
    </source>
</evidence>
<evidence type="ECO:0000313" key="2">
    <source>
        <dbReference type="EMBL" id="CAG4964520.1"/>
    </source>
</evidence>
<gene>
    <name evidence="2" type="ORF">PAPOLLO_LOCUS7201</name>
</gene>
<comment type="caution">
    <text evidence="2">The sequence shown here is derived from an EMBL/GenBank/DDBJ whole genome shotgun (WGS) entry which is preliminary data.</text>
</comment>
<accession>A0A8S3WLI9</accession>
<sequence length="389" mass="44557">MNKIFALSGLRRLKDCSRSVSTRITADGKEVPKRKNIESRITLIGSDNSVSITDLKSAQSLSLRRELKLVKIQDVDTKTRRPVYKLLTNAQYHEEEISRRKEKQVLKENELIKGQKLITLSTRIAEHDLMTGIKKMLKLLDKQYEVKVVITGGEQDAVQSLERIQSVIEKNTKSSGNLVQKRIKGNSLRFQLIPLREKSTHCDNNGSNQDEKTQLWITRERTDAPRRPRPRMCRAALARVCAAPPPPAYKPRRPRPRMRRAAPASVSAAPPRVAGTIVMDDIISNVFVILKATVEELRKKNANVMTSDAALMFMLKKLEAVHHEPISRELLRSLKQRIKERRLFVASTLNYLHDPKSYFDSSDDDYYDIFLRPNGHEMRKHIADLHQLG</sequence>
<dbReference type="PANTHER" id="PTHR10938:SF0">
    <property type="entry name" value="TRANSLATION INITIATION FACTOR IF-3, MITOCHONDRIAL"/>
    <property type="match status" value="1"/>
</dbReference>
<dbReference type="GO" id="GO:0043022">
    <property type="term" value="F:ribosome binding"/>
    <property type="evidence" value="ECO:0007669"/>
    <property type="project" value="TreeGrafter"/>
</dbReference>
<name>A0A8S3WLI9_PARAO</name>